<dbReference type="InterPro" id="IPR002656">
    <property type="entry name" value="Acyl_transf_3_dom"/>
</dbReference>
<keyword evidence="1" id="KW-0472">Membrane</keyword>
<dbReference type="PANTHER" id="PTHR23028">
    <property type="entry name" value="ACETYLTRANSFERASE"/>
    <property type="match status" value="1"/>
</dbReference>
<dbReference type="PANTHER" id="PTHR23028:SF131">
    <property type="entry name" value="BLR2367 PROTEIN"/>
    <property type="match status" value="1"/>
</dbReference>
<proteinExistence type="predicted"/>
<protein>
    <submittedName>
        <fullName evidence="3">Acyltransferase family protein</fullName>
        <ecNumber evidence="3">2.3.-.-</ecNumber>
    </submittedName>
</protein>
<feature type="transmembrane region" description="Helical" evidence="1">
    <location>
        <begin position="44"/>
        <end position="63"/>
    </location>
</feature>
<dbReference type="EC" id="2.3.-.-" evidence="3"/>
<feature type="transmembrane region" description="Helical" evidence="1">
    <location>
        <begin position="319"/>
        <end position="338"/>
    </location>
</feature>
<dbReference type="GO" id="GO:0016746">
    <property type="term" value="F:acyltransferase activity"/>
    <property type="evidence" value="ECO:0007669"/>
    <property type="project" value="UniProtKB-KW"/>
</dbReference>
<keyword evidence="1" id="KW-1133">Transmembrane helix</keyword>
<feature type="domain" description="Acyltransferase 3" evidence="2">
    <location>
        <begin position="7"/>
        <end position="328"/>
    </location>
</feature>
<evidence type="ECO:0000259" key="2">
    <source>
        <dbReference type="Pfam" id="PF01757"/>
    </source>
</evidence>
<dbReference type="InterPro" id="IPR050879">
    <property type="entry name" value="Acyltransferase_3"/>
</dbReference>
<comment type="caution">
    <text evidence="3">The sequence shown here is derived from an EMBL/GenBank/DDBJ whole genome shotgun (WGS) entry which is preliminary data.</text>
</comment>
<evidence type="ECO:0000313" key="4">
    <source>
        <dbReference type="Proteomes" id="UP001589692"/>
    </source>
</evidence>
<evidence type="ECO:0000313" key="3">
    <source>
        <dbReference type="EMBL" id="MFB9950283.1"/>
    </source>
</evidence>
<feature type="transmembrane region" description="Helical" evidence="1">
    <location>
        <begin position="261"/>
        <end position="278"/>
    </location>
</feature>
<dbReference type="RefSeq" id="WP_377262399.1">
    <property type="nucleotide sequence ID" value="NZ_JBHMAA010000016.1"/>
</dbReference>
<name>A0ABV6AI36_9HYPH</name>
<evidence type="ECO:0000256" key="1">
    <source>
        <dbReference type="SAM" id="Phobius"/>
    </source>
</evidence>
<gene>
    <name evidence="3" type="ORF">ACFFP0_15600</name>
</gene>
<dbReference type="Proteomes" id="UP001589692">
    <property type="component" value="Unassembled WGS sequence"/>
</dbReference>
<feature type="transmembrane region" description="Helical" evidence="1">
    <location>
        <begin position="83"/>
        <end position="104"/>
    </location>
</feature>
<dbReference type="Pfam" id="PF01757">
    <property type="entry name" value="Acyl_transf_3"/>
    <property type="match status" value="1"/>
</dbReference>
<sequence length="363" mass="39513">MRQDIPELTSLRFFAALAVVISHMHGLGFIDAPELHRFLDGGRPAVAFFFMLSGFVLCLRYAPADLGGRYFTARFARIYPVHIFGLALSVPAVLFVAMTDAALADRMFALKGNISALLIVSFLAQVLLLTAWIPVAGINQPWSFATWSLSCEVFFYCVFPALRKRLSNWSARALVALAASAWLAQAAWCFAVPLVFPENRAGFLIYQFPLPHLFEFITGMMCGILYRRGALERLAGYGRAGVAIALAGLVLLSVFQPLHPAYLLQGPLFAVLILAVAVSGGTGPLLNGKLVLLGAASYSLYIVHVPVLTALKLCGMQDYPLPVLLGLVGLSVLAFKYVEEPCRRVILGWRGPAAVRDGERTAH</sequence>
<feature type="transmembrane region" description="Helical" evidence="1">
    <location>
        <begin position="208"/>
        <end position="226"/>
    </location>
</feature>
<feature type="transmembrane region" description="Helical" evidence="1">
    <location>
        <begin position="290"/>
        <end position="313"/>
    </location>
</feature>
<keyword evidence="1" id="KW-0812">Transmembrane</keyword>
<feature type="transmembrane region" description="Helical" evidence="1">
    <location>
        <begin position="12"/>
        <end position="32"/>
    </location>
</feature>
<feature type="transmembrane region" description="Helical" evidence="1">
    <location>
        <begin position="238"/>
        <end position="255"/>
    </location>
</feature>
<dbReference type="EMBL" id="JBHMAA010000016">
    <property type="protein sequence ID" value="MFB9950283.1"/>
    <property type="molecule type" value="Genomic_DNA"/>
</dbReference>
<keyword evidence="3" id="KW-0808">Transferase</keyword>
<organism evidence="3 4">
    <name type="scientific">Rhizobium puerariae</name>
    <dbReference type="NCBI Taxonomy" id="1585791"/>
    <lineage>
        <taxon>Bacteria</taxon>
        <taxon>Pseudomonadati</taxon>
        <taxon>Pseudomonadota</taxon>
        <taxon>Alphaproteobacteria</taxon>
        <taxon>Hyphomicrobiales</taxon>
        <taxon>Rhizobiaceae</taxon>
        <taxon>Rhizobium/Agrobacterium group</taxon>
        <taxon>Rhizobium</taxon>
    </lineage>
</organism>
<keyword evidence="4" id="KW-1185">Reference proteome</keyword>
<reference evidence="3 4" key="1">
    <citation type="submission" date="2024-09" db="EMBL/GenBank/DDBJ databases">
        <authorList>
            <person name="Sun Q."/>
            <person name="Mori K."/>
        </authorList>
    </citation>
    <scope>NUCLEOTIDE SEQUENCE [LARGE SCALE GENOMIC DNA]</scope>
    <source>
        <strain evidence="3 4">TBRC 4938</strain>
    </source>
</reference>
<accession>A0ABV6AI36</accession>
<feature type="transmembrane region" description="Helical" evidence="1">
    <location>
        <begin position="174"/>
        <end position="196"/>
    </location>
</feature>
<feature type="transmembrane region" description="Helical" evidence="1">
    <location>
        <begin position="116"/>
        <end position="138"/>
    </location>
</feature>
<keyword evidence="3" id="KW-0012">Acyltransferase</keyword>